<dbReference type="RefSeq" id="WP_159396604.1">
    <property type="nucleotide sequence ID" value="NZ_CP012673.1"/>
</dbReference>
<reference evidence="2 3" key="1">
    <citation type="submission" date="2015-09" db="EMBL/GenBank/DDBJ databases">
        <title>Sorangium comparison.</title>
        <authorList>
            <person name="Zaburannyi N."/>
            <person name="Bunk B."/>
            <person name="Overmann J."/>
            <person name="Mueller R."/>
        </authorList>
    </citation>
    <scope>NUCLEOTIDE SEQUENCE [LARGE SCALE GENOMIC DNA]</scope>
    <source>
        <strain evidence="2 3">So ce26</strain>
    </source>
</reference>
<dbReference type="EMBL" id="CP012673">
    <property type="protein sequence ID" value="AUX39105.1"/>
    <property type="molecule type" value="Genomic_DNA"/>
</dbReference>
<dbReference type="AlphaFoldDB" id="A0A2L0EIH7"/>
<evidence type="ECO:0000313" key="2">
    <source>
        <dbReference type="EMBL" id="AUX39105.1"/>
    </source>
</evidence>
<accession>A0A2L0EIH7</accession>
<dbReference type="Proteomes" id="UP000238348">
    <property type="component" value="Chromosome"/>
</dbReference>
<sequence length="210" mass="23368">MNERKHDQSTRKAAGGGNPAPIKLEIDGGVKDWRSYEFDFKGAGILARCIVINEAPAPSTATKGTWKKDSEHWSTAPTYAPSTYASVVIGFTDGSWENSKGGIEHPSKRGSPLTSPEDWKNWTLQHINSSTQWTCVGEGHIETSPLYLRADKQVCWRITAPSDNQRACVQLWYNDTGNTPLKTIDISGQYYMQCSYKFEGSAWHTTSSMN</sequence>
<name>A0A2L0EIH7_SORCE</name>
<gene>
    <name evidence="2" type="ORF">SOCE26_004870</name>
</gene>
<organism evidence="2 3">
    <name type="scientific">Sorangium cellulosum</name>
    <name type="common">Polyangium cellulosum</name>
    <dbReference type="NCBI Taxonomy" id="56"/>
    <lineage>
        <taxon>Bacteria</taxon>
        <taxon>Pseudomonadati</taxon>
        <taxon>Myxococcota</taxon>
        <taxon>Polyangia</taxon>
        <taxon>Polyangiales</taxon>
        <taxon>Polyangiaceae</taxon>
        <taxon>Sorangium</taxon>
    </lineage>
</organism>
<evidence type="ECO:0000313" key="3">
    <source>
        <dbReference type="Proteomes" id="UP000238348"/>
    </source>
</evidence>
<protein>
    <submittedName>
        <fullName evidence="2">Uncharacterized protein</fullName>
    </submittedName>
</protein>
<feature type="region of interest" description="Disordered" evidence="1">
    <location>
        <begin position="1"/>
        <end position="22"/>
    </location>
</feature>
<proteinExistence type="predicted"/>
<evidence type="ECO:0000256" key="1">
    <source>
        <dbReference type="SAM" id="MobiDB-lite"/>
    </source>
</evidence>
<feature type="compositionally biased region" description="Basic and acidic residues" evidence="1">
    <location>
        <begin position="1"/>
        <end position="10"/>
    </location>
</feature>